<organism evidence="15 16">
    <name type="scientific">Frateuria aurantia (strain ATCC 33424 / DSM 6220 / KCTC 2777 / LMG 1558 / NBRC 3245 / NCIMB 13370)</name>
    <name type="common">Acetobacter aurantius</name>
    <dbReference type="NCBI Taxonomy" id="767434"/>
    <lineage>
        <taxon>Bacteria</taxon>
        <taxon>Pseudomonadati</taxon>
        <taxon>Pseudomonadota</taxon>
        <taxon>Gammaproteobacteria</taxon>
        <taxon>Lysobacterales</taxon>
        <taxon>Rhodanobacteraceae</taxon>
        <taxon>Frateuria</taxon>
    </lineage>
</organism>
<dbReference type="InterPro" id="IPR005844">
    <property type="entry name" value="A-D-PHexomutase_a/b/a-I"/>
</dbReference>
<dbReference type="InterPro" id="IPR016055">
    <property type="entry name" value="A-D-PHexomutase_a/b/a-I/II/III"/>
</dbReference>
<evidence type="ECO:0000256" key="6">
    <source>
        <dbReference type="ARBA" id="ARBA00022553"/>
    </source>
</evidence>
<keyword evidence="7 10" id="KW-0479">Metal-binding</keyword>
<evidence type="ECO:0000256" key="5">
    <source>
        <dbReference type="ARBA" id="ARBA00012730"/>
    </source>
</evidence>
<evidence type="ECO:0000259" key="14">
    <source>
        <dbReference type="Pfam" id="PF02880"/>
    </source>
</evidence>
<dbReference type="Gene3D" id="3.40.120.10">
    <property type="entry name" value="Alpha-D-Glucose-1,6-Bisphosphate, subunit A, domain 3"/>
    <property type="match status" value="3"/>
</dbReference>
<dbReference type="eggNOG" id="COG1109">
    <property type="taxonomic scope" value="Bacteria"/>
</dbReference>
<dbReference type="InterPro" id="IPR005843">
    <property type="entry name" value="A-D-PHexomutase_C"/>
</dbReference>
<comment type="catalytic activity">
    <reaction evidence="1">
        <text>alpha-D-mannose 1-phosphate = D-mannose 6-phosphate</text>
        <dbReference type="Rhea" id="RHEA:11140"/>
        <dbReference type="ChEBI" id="CHEBI:58409"/>
        <dbReference type="ChEBI" id="CHEBI:58735"/>
        <dbReference type="EC" id="5.4.2.8"/>
    </reaction>
</comment>
<evidence type="ECO:0000259" key="11">
    <source>
        <dbReference type="Pfam" id="PF00408"/>
    </source>
</evidence>
<feature type="domain" description="Alpha-D-phosphohexomutase alpha/beta/alpha" evidence="13">
    <location>
        <begin position="161"/>
        <end position="258"/>
    </location>
</feature>
<dbReference type="Pfam" id="PF02880">
    <property type="entry name" value="PGM_PMM_III"/>
    <property type="match status" value="1"/>
</dbReference>
<evidence type="ECO:0000256" key="3">
    <source>
        <dbReference type="ARBA" id="ARBA00004699"/>
    </source>
</evidence>
<dbReference type="AlphaFoldDB" id="H8L277"/>
<dbReference type="PROSITE" id="PS00710">
    <property type="entry name" value="PGM_PMM"/>
    <property type="match status" value="1"/>
</dbReference>
<reference evidence="15" key="1">
    <citation type="submission" date="2012-02" db="EMBL/GenBank/DDBJ databases">
        <title>The complete genome of Frateuria aurantia DSM 6220.</title>
        <authorList>
            <consortium name="US DOE Joint Genome Institute (JGI-PGF)"/>
            <person name="Lucas S."/>
            <person name="Copeland A."/>
            <person name="Lapidus A."/>
            <person name="Glavina del Rio T."/>
            <person name="Dalin E."/>
            <person name="Tice H."/>
            <person name="Bruce D."/>
            <person name="Goodwin L."/>
            <person name="Pitluck S."/>
            <person name="Peters L."/>
            <person name="Ovchinnikova G."/>
            <person name="Teshima H."/>
            <person name="Kyrpides N."/>
            <person name="Mavromatis K."/>
            <person name="Ivanova N."/>
            <person name="Brettin T."/>
            <person name="Detter J.C."/>
            <person name="Han C."/>
            <person name="Larimer F."/>
            <person name="Land M."/>
            <person name="Hauser L."/>
            <person name="Markowitz V."/>
            <person name="Cheng J.-F."/>
            <person name="Hugenholtz P."/>
            <person name="Woyke T."/>
            <person name="Wu D."/>
            <person name="Brambilla E."/>
            <person name="Klenk H.-P."/>
            <person name="Eisen J.A."/>
        </authorList>
    </citation>
    <scope>NUCLEOTIDE SEQUENCE</scope>
    <source>
        <strain evidence="15">DSM 6220</strain>
    </source>
</reference>
<dbReference type="InterPro" id="IPR036900">
    <property type="entry name" value="A-D-PHexomutase_C_sf"/>
</dbReference>
<keyword evidence="16" id="KW-1185">Reference proteome</keyword>
<evidence type="ECO:0000259" key="12">
    <source>
        <dbReference type="Pfam" id="PF02878"/>
    </source>
</evidence>
<gene>
    <name evidence="15" type="ordered locus">Fraau_3262</name>
</gene>
<sequence>MSIEVAPSYPVDPSIFRAYDIRGVVGKSLTPELAFLLGQAIGTVMKEKGLGHIVVGRDGRLSGPELAGALAQGLNEAGIDVIDVGAVPTPVVYFAATHFDVGSGVAVTGSHNPPDYNGFKIVVGGETLSEGAIQDLYQRMASRQLASGGGGSLRHEDVVPAYIQRITSDIKLKRPLKVIVDCGNGIPGAVAPKVLEGIGAEVVPMYCEVDGTFPNHHPDPSDLHNLEDLIAELARSDADLGVAFDGDGDRLGVVTRRGEVIFPDRLLMLFARDVASRVPGATIIYDVKCTGHLKGEIEKAGALPLMWRTGHSLIKSKMRETKAELAGEMSGHFFFKERWFGFDDGIYAGARLLEILAAQSGTAEQVFETLPKGVSTPELKIELAEGEHYAFIKKFVAQATFGDEAVLTTIDGVRADWPDGWGLVRASNTTPVLVLRFDADDAEALQRIQAVYREQLLAVDPSLKIPF</sequence>
<dbReference type="PRINTS" id="PR00509">
    <property type="entry name" value="PGMPMM"/>
</dbReference>
<dbReference type="InterPro" id="IPR005841">
    <property type="entry name" value="Alpha-D-phosphohexomutase_SF"/>
</dbReference>
<dbReference type="Pfam" id="PF02878">
    <property type="entry name" value="PGM_PMM_I"/>
    <property type="match status" value="1"/>
</dbReference>
<evidence type="ECO:0000256" key="7">
    <source>
        <dbReference type="ARBA" id="ARBA00022723"/>
    </source>
</evidence>
<evidence type="ECO:0000256" key="1">
    <source>
        <dbReference type="ARBA" id="ARBA00000586"/>
    </source>
</evidence>
<dbReference type="InterPro" id="IPR016066">
    <property type="entry name" value="A-D-PHexomutase_CS"/>
</dbReference>
<keyword evidence="9" id="KW-0413">Isomerase</keyword>
<name>H8L277_FRAAD</name>
<dbReference type="PANTHER" id="PTHR43771:SF2">
    <property type="entry name" value="PHOSPHOMANNOMUTASE_PHOSPHOGLUCOMUTASE"/>
    <property type="match status" value="1"/>
</dbReference>
<dbReference type="GO" id="GO:0005975">
    <property type="term" value="P:carbohydrate metabolic process"/>
    <property type="evidence" value="ECO:0007669"/>
    <property type="project" value="InterPro"/>
</dbReference>
<evidence type="ECO:0000256" key="10">
    <source>
        <dbReference type="RuleBase" id="RU004326"/>
    </source>
</evidence>
<evidence type="ECO:0000256" key="2">
    <source>
        <dbReference type="ARBA" id="ARBA00001946"/>
    </source>
</evidence>
<dbReference type="Pfam" id="PF00408">
    <property type="entry name" value="PGM_PMM_IV"/>
    <property type="match status" value="1"/>
</dbReference>
<evidence type="ECO:0000256" key="8">
    <source>
        <dbReference type="ARBA" id="ARBA00022842"/>
    </source>
</evidence>
<comment type="similarity">
    <text evidence="4 10">Belongs to the phosphohexose mutase family.</text>
</comment>
<dbReference type="SUPFAM" id="SSF53738">
    <property type="entry name" value="Phosphoglucomutase, first 3 domains"/>
    <property type="match status" value="3"/>
</dbReference>
<evidence type="ECO:0000313" key="15">
    <source>
        <dbReference type="EMBL" id="AFC87585.1"/>
    </source>
</evidence>
<dbReference type="GO" id="GO:0000287">
    <property type="term" value="F:magnesium ion binding"/>
    <property type="evidence" value="ECO:0007669"/>
    <property type="project" value="InterPro"/>
</dbReference>
<dbReference type="GO" id="GO:0004615">
    <property type="term" value="F:phosphomannomutase activity"/>
    <property type="evidence" value="ECO:0007669"/>
    <property type="project" value="UniProtKB-EC"/>
</dbReference>
<accession>H8L277</accession>
<dbReference type="STRING" id="767434.Fraau_3262"/>
<evidence type="ECO:0000259" key="13">
    <source>
        <dbReference type="Pfam" id="PF02879"/>
    </source>
</evidence>
<dbReference type="GO" id="GO:1901137">
    <property type="term" value="P:carbohydrate derivative biosynthetic process"/>
    <property type="evidence" value="ECO:0007669"/>
    <property type="project" value="UniProtKB-ARBA"/>
</dbReference>
<keyword evidence="6" id="KW-0597">Phosphoprotein</keyword>
<feature type="domain" description="Alpha-D-phosphohexomutase alpha/beta/alpha" evidence="14">
    <location>
        <begin position="263"/>
        <end position="370"/>
    </location>
</feature>
<dbReference type="FunFam" id="3.40.120.10:FF:000001">
    <property type="entry name" value="Phosphoglucosamine mutase"/>
    <property type="match status" value="1"/>
</dbReference>
<dbReference type="InterPro" id="IPR005845">
    <property type="entry name" value="A-D-PHexomutase_a/b/a-II"/>
</dbReference>
<feature type="domain" description="Alpha-D-phosphohexomutase alpha/beta/alpha" evidence="12">
    <location>
        <begin position="15"/>
        <end position="143"/>
    </location>
</feature>
<proteinExistence type="inferred from homology"/>
<dbReference type="SUPFAM" id="SSF55957">
    <property type="entry name" value="Phosphoglucomutase, C-terminal domain"/>
    <property type="match status" value="1"/>
</dbReference>
<protein>
    <recommendedName>
        <fullName evidence="5">phosphomannomutase</fullName>
        <ecNumber evidence="5">5.4.2.8</ecNumber>
    </recommendedName>
</protein>
<dbReference type="KEGG" id="fau:Fraau_3262"/>
<evidence type="ECO:0000313" key="16">
    <source>
        <dbReference type="Proteomes" id="UP000005234"/>
    </source>
</evidence>
<dbReference type="HOGENOM" id="CLU_016950_9_1_6"/>
<dbReference type="Gene3D" id="3.30.310.50">
    <property type="entry name" value="Alpha-D-phosphohexomutase, C-terminal domain"/>
    <property type="match status" value="1"/>
</dbReference>
<feature type="domain" description="Alpha-D-phosphohexomutase C-terminal" evidence="11">
    <location>
        <begin position="401"/>
        <end position="451"/>
    </location>
</feature>
<evidence type="ECO:0000256" key="4">
    <source>
        <dbReference type="ARBA" id="ARBA00010231"/>
    </source>
</evidence>
<dbReference type="InterPro" id="IPR005846">
    <property type="entry name" value="A-D-PHexomutase_a/b/a-III"/>
</dbReference>
<dbReference type="CDD" id="cd03089">
    <property type="entry name" value="PMM_PGM"/>
    <property type="match status" value="1"/>
</dbReference>
<dbReference type="EMBL" id="CP003350">
    <property type="protein sequence ID" value="AFC87585.1"/>
    <property type="molecule type" value="Genomic_DNA"/>
</dbReference>
<keyword evidence="8 10" id="KW-0460">Magnesium</keyword>
<dbReference type="PANTHER" id="PTHR43771">
    <property type="entry name" value="PHOSPHOMANNOMUTASE"/>
    <property type="match status" value="1"/>
</dbReference>
<comment type="cofactor">
    <cofactor evidence="2">
        <name>Mg(2+)</name>
        <dbReference type="ChEBI" id="CHEBI:18420"/>
    </cofactor>
</comment>
<comment type="pathway">
    <text evidence="3">Nucleotide-sugar biosynthesis; GDP-alpha-D-mannose biosynthesis; alpha-D-mannose 1-phosphate from D-fructose 6-phosphate: step 2/2.</text>
</comment>
<dbReference type="Proteomes" id="UP000005234">
    <property type="component" value="Chromosome"/>
</dbReference>
<dbReference type="Pfam" id="PF02879">
    <property type="entry name" value="PGM_PMM_II"/>
    <property type="match status" value="1"/>
</dbReference>
<evidence type="ECO:0000256" key="9">
    <source>
        <dbReference type="ARBA" id="ARBA00023235"/>
    </source>
</evidence>
<dbReference type="EC" id="5.4.2.8" evidence="5"/>